<evidence type="ECO:0000313" key="1">
    <source>
        <dbReference type="EMBL" id="KAF5948565.1"/>
    </source>
</evidence>
<comment type="caution">
    <text evidence="1">The sequence shown here is derived from an EMBL/GenBank/DDBJ whole genome shotgun (WGS) entry which is preliminary data.</text>
</comment>
<protein>
    <submittedName>
        <fullName evidence="1">Uncharacterized protein</fullName>
    </submittedName>
</protein>
<evidence type="ECO:0000313" key="2">
    <source>
        <dbReference type="Proteomes" id="UP000593564"/>
    </source>
</evidence>
<proteinExistence type="predicted"/>
<reference evidence="2" key="1">
    <citation type="journal article" date="2020" name="Nat. Commun.">
        <title>Genome assembly of wild tea tree DASZ reveals pedigree and selection history of tea varieties.</title>
        <authorList>
            <person name="Zhang W."/>
            <person name="Zhang Y."/>
            <person name="Qiu H."/>
            <person name="Guo Y."/>
            <person name="Wan H."/>
            <person name="Zhang X."/>
            <person name="Scossa F."/>
            <person name="Alseekh S."/>
            <person name="Zhang Q."/>
            <person name="Wang P."/>
            <person name="Xu L."/>
            <person name="Schmidt M.H."/>
            <person name="Jia X."/>
            <person name="Li D."/>
            <person name="Zhu A."/>
            <person name="Guo F."/>
            <person name="Chen W."/>
            <person name="Ni D."/>
            <person name="Usadel B."/>
            <person name="Fernie A.R."/>
            <person name="Wen W."/>
        </authorList>
    </citation>
    <scope>NUCLEOTIDE SEQUENCE [LARGE SCALE GENOMIC DNA]</scope>
    <source>
        <strain evidence="2">cv. G240</strain>
    </source>
</reference>
<sequence>MIGLVIGCSWRPRWTGLLYLGLRSKIQFAWTAPPGFGGSEVLARLHGIFGWSETLVQGKNGSPVAVAQLVESGSDVSWGFVCLFEFLAALHVLGMPLTMSMPSTGTSQVANVVVEKDLEHLLQLIETKGGKMEWQSMMGHSTSNLTYQAWRLDLEDESVLIWFLGKEEKHLKLSHMSKIISGQRIDDAVKNLVTKLHSAKAKLDLVTQAKSKFVLENSKVHVLNYDFYSLSGCT</sequence>
<dbReference type="EMBL" id="JACBKZ010000006">
    <property type="protein sequence ID" value="KAF5948565.1"/>
    <property type="molecule type" value="Genomic_DNA"/>
</dbReference>
<organism evidence="1 2">
    <name type="scientific">Camellia sinensis</name>
    <name type="common">Tea plant</name>
    <name type="synonym">Thea sinensis</name>
    <dbReference type="NCBI Taxonomy" id="4442"/>
    <lineage>
        <taxon>Eukaryota</taxon>
        <taxon>Viridiplantae</taxon>
        <taxon>Streptophyta</taxon>
        <taxon>Embryophyta</taxon>
        <taxon>Tracheophyta</taxon>
        <taxon>Spermatophyta</taxon>
        <taxon>Magnoliopsida</taxon>
        <taxon>eudicotyledons</taxon>
        <taxon>Gunneridae</taxon>
        <taxon>Pentapetalae</taxon>
        <taxon>asterids</taxon>
        <taxon>Ericales</taxon>
        <taxon>Theaceae</taxon>
        <taxon>Camellia</taxon>
    </lineage>
</organism>
<accession>A0A7J7H7P0</accession>
<name>A0A7J7H7P0_CAMSI</name>
<reference evidence="1 2" key="2">
    <citation type="submission" date="2020-07" db="EMBL/GenBank/DDBJ databases">
        <title>Genome assembly of wild tea tree DASZ reveals pedigree and selection history of tea varieties.</title>
        <authorList>
            <person name="Zhang W."/>
        </authorList>
    </citation>
    <scope>NUCLEOTIDE SEQUENCE [LARGE SCALE GENOMIC DNA]</scope>
    <source>
        <strain evidence="2">cv. G240</strain>
        <tissue evidence="1">Leaf</tissue>
    </source>
</reference>
<dbReference type="AlphaFoldDB" id="A0A7J7H7P0"/>
<gene>
    <name evidence="1" type="ORF">HYC85_014522</name>
</gene>
<keyword evidence="2" id="KW-1185">Reference proteome</keyword>
<dbReference type="Proteomes" id="UP000593564">
    <property type="component" value="Unassembled WGS sequence"/>
</dbReference>